<comment type="caution">
    <text evidence="1">The sequence shown here is derived from an EMBL/GenBank/DDBJ whole genome shotgun (WGS) entry which is preliminary data.</text>
</comment>
<gene>
    <name evidence="1" type="ORF">LEP1GSC062_0235</name>
</gene>
<reference evidence="1" key="1">
    <citation type="submission" date="2013-05" db="EMBL/GenBank/DDBJ databases">
        <authorList>
            <person name="Harkins D.M."/>
            <person name="Durkin A.S."/>
            <person name="Brinkac L.M."/>
            <person name="Haft D.H."/>
            <person name="Selengut J.D."/>
            <person name="Sanka R."/>
            <person name="DePew J."/>
            <person name="Purushe J."/>
            <person name="Hartskeerl R.A."/>
            <person name="Ahmed A."/>
            <person name="van der Linden H."/>
            <person name="Goris M.G.A."/>
            <person name="Vinetz J.M."/>
            <person name="Sutton G.G."/>
            <person name="Nierman W.C."/>
            <person name="Fouts D.E."/>
        </authorList>
    </citation>
    <scope>NUCLEOTIDE SEQUENCE [LARGE SCALE GENOMIC DNA]</scope>
    <source>
        <strain evidence="1">L 60</strain>
    </source>
</reference>
<dbReference type="AlphaFoldDB" id="V6HSJ9"/>
<name>V6HSJ9_9LEPT</name>
<sequence length="75" mass="9067">MRNISAKIISQYLFNRFRKRQTKTRNKSKFYNLAYFIGLKIRFLELLIKENFIISSKTPLKIIIKFCTILGYTRN</sequence>
<dbReference type="Proteomes" id="UP000018747">
    <property type="component" value="Unassembled WGS sequence"/>
</dbReference>
<organism evidence="1 2">
    <name type="scientific">Leptospira alexanderi serovar Manhao 3 str. L 60</name>
    <dbReference type="NCBI Taxonomy" id="1049759"/>
    <lineage>
        <taxon>Bacteria</taxon>
        <taxon>Pseudomonadati</taxon>
        <taxon>Spirochaetota</taxon>
        <taxon>Spirochaetia</taxon>
        <taxon>Leptospirales</taxon>
        <taxon>Leptospiraceae</taxon>
        <taxon>Leptospira</taxon>
    </lineage>
</organism>
<accession>V6HSJ9</accession>
<proteinExistence type="predicted"/>
<evidence type="ECO:0000313" key="1">
    <source>
        <dbReference type="EMBL" id="EQA60540.1"/>
    </source>
</evidence>
<keyword evidence="2" id="KW-1185">Reference proteome</keyword>
<dbReference type="EMBL" id="AHMT02000061">
    <property type="protein sequence ID" value="EQA60540.1"/>
    <property type="molecule type" value="Genomic_DNA"/>
</dbReference>
<protein>
    <submittedName>
        <fullName evidence="1">Uncharacterized protein</fullName>
    </submittedName>
</protein>
<evidence type="ECO:0000313" key="2">
    <source>
        <dbReference type="Proteomes" id="UP000018747"/>
    </source>
</evidence>